<evidence type="ECO:0000313" key="3">
    <source>
        <dbReference type="Proteomes" id="UP000784294"/>
    </source>
</evidence>
<organism evidence="2 3">
    <name type="scientific">Protopolystoma xenopodis</name>
    <dbReference type="NCBI Taxonomy" id="117903"/>
    <lineage>
        <taxon>Eukaryota</taxon>
        <taxon>Metazoa</taxon>
        <taxon>Spiralia</taxon>
        <taxon>Lophotrochozoa</taxon>
        <taxon>Platyhelminthes</taxon>
        <taxon>Monogenea</taxon>
        <taxon>Polyopisthocotylea</taxon>
        <taxon>Polystomatidea</taxon>
        <taxon>Polystomatidae</taxon>
        <taxon>Protopolystoma</taxon>
    </lineage>
</organism>
<sequence length="336" mass="37299">MQVDSLALLDELPSASEPTDEDADWRLVPIAMATVTQPAPLQRVTDGRRWSDSNVGRLSRSLSEHRLTGSWFASSACRTCPTSDDSSPAAFELLTDVSANRPVEMVCRLGPDSSLPTERSDQPAPVPVPAGQQQLVPVLLATQTLTPPLLDSRPPRIPPHQRISPFTNLTLPPPPPTPPTPSPPPTPPSPPSPPRSSTSPLPPRRCSRCRCRRRRRRLHRRRRQPRHQDLFAQSRRPAAFGPLLADLLERRAWADHEDAVDVDLDDDADVDVDVDVEVEVEVEVELEEEKESNFEDEDEDESFTLTLTLSADSSQGTLEPRPVHGTWSHGRRARCV</sequence>
<gene>
    <name evidence="2" type="ORF">PXEA_LOCUS37067</name>
</gene>
<dbReference type="PRINTS" id="PR01217">
    <property type="entry name" value="PRICHEXTENSN"/>
</dbReference>
<evidence type="ECO:0000256" key="1">
    <source>
        <dbReference type="SAM" id="MobiDB-lite"/>
    </source>
</evidence>
<evidence type="ECO:0000313" key="2">
    <source>
        <dbReference type="EMBL" id="VEL43627.1"/>
    </source>
</evidence>
<comment type="caution">
    <text evidence="2">The sequence shown here is derived from an EMBL/GenBank/DDBJ whole genome shotgun (WGS) entry which is preliminary data.</text>
</comment>
<feature type="region of interest" description="Disordered" evidence="1">
    <location>
        <begin position="310"/>
        <end position="336"/>
    </location>
</feature>
<feature type="region of interest" description="Disordered" evidence="1">
    <location>
        <begin position="108"/>
        <end position="129"/>
    </location>
</feature>
<accession>A0A448XS40</accession>
<dbReference type="Proteomes" id="UP000784294">
    <property type="component" value="Unassembled WGS sequence"/>
</dbReference>
<dbReference type="AlphaFoldDB" id="A0A448XS40"/>
<name>A0A448XS40_9PLAT</name>
<feature type="region of interest" description="Disordered" evidence="1">
    <location>
        <begin position="1"/>
        <end position="24"/>
    </location>
</feature>
<feature type="compositionally biased region" description="Pro residues" evidence="1">
    <location>
        <begin position="171"/>
        <end position="194"/>
    </location>
</feature>
<proteinExistence type="predicted"/>
<feature type="region of interest" description="Disordered" evidence="1">
    <location>
        <begin position="146"/>
        <end position="208"/>
    </location>
</feature>
<keyword evidence="3" id="KW-1185">Reference proteome</keyword>
<protein>
    <submittedName>
        <fullName evidence="2">Uncharacterized protein</fullName>
    </submittedName>
</protein>
<reference evidence="2" key="1">
    <citation type="submission" date="2018-11" db="EMBL/GenBank/DDBJ databases">
        <authorList>
            <consortium name="Pathogen Informatics"/>
        </authorList>
    </citation>
    <scope>NUCLEOTIDE SEQUENCE</scope>
</reference>
<dbReference type="EMBL" id="CAAALY010283373">
    <property type="protein sequence ID" value="VEL43627.1"/>
    <property type="molecule type" value="Genomic_DNA"/>
</dbReference>